<evidence type="ECO:0000259" key="1">
    <source>
        <dbReference type="PROSITE" id="PS51782"/>
    </source>
</evidence>
<dbReference type="PROSITE" id="PS51782">
    <property type="entry name" value="LYSM"/>
    <property type="match status" value="1"/>
</dbReference>
<dbReference type="NCBIfam" id="TIGR03505">
    <property type="entry name" value="FimV_core"/>
    <property type="match status" value="1"/>
</dbReference>
<dbReference type="AlphaFoldDB" id="A0A853ICP3"/>
<keyword evidence="3" id="KW-1185">Reference proteome</keyword>
<sequence length="266" mass="29954">MKKIAAALMASCVISLSHADKVVRLDRYTLQKAEPTADQQHLLSVMVNMRFPSQVKTVGDALEWVLMRSGYRLEQPSEHNPYLFSLYSLKLPSIHRRIGPATLEDVLNVLAGDGYQLAINPVIREIGYTIKPDFKRFIDKNTLAKAKVSWSLRRKMPVAIVESGTIPIKQGYTPHSRHYLVNAGDSLSKIAERYVRSFLSLDQVQVAIYQANPMAFYSKNLNNLRPGVTLSIPSVAVIEQHTKGQAKKIVKEHFALWRNANKTNQG</sequence>
<dbReference type="CDD" id="cd00118">
    <property type="entry name" value="LysM"/>
    <property type="match status" value="1"/>
</dbReference>
<dbReference type="InterPro" id="IPR020012">
    <property type="entry name" value="LysM_FimV"/>
</dbReference>
<proteinExistence type="predicted"/>
<accession>A0A853ICP3</accession>
<dbReference type="Gene3D" id="3.10.350.10">
    <property type="entry name" value="LysM domain"/>
    <property type="match status" value="1"/>
</dbReference>
<protein>
    <submittedName>
        <fullName evidence="2">LysM peptidoglycan-binding domain-containing protein</fullName>
    </submittedName>
</protein>
<evidence type="ECO:0000313" key="3">
    <source>
        <dbReference type="Proteomes" id="UP000569732"/>
    </source>
</evidence>
<gene>
    <name evidence="2" type="ORF">H0A36_17610</name>
</gene>
<name>A0A853ICP3_9GAMM</name>
<feature type="domain" description="LysM" evidence="1">
    <location>
        <begin position="177"/>
        <end position="232"/>
    </location>
</feature>
<dbReference type="NCBIfam" id="TIGR03748">
    <property type="entry name" value="conj_PilL"/>
    <property type="match status" value="1"/>
</dbReference>
<dbReference type="EMBL" id="JACCKB010000030">
    <property type="protein sequence ID" value="NYZ67834.1"/>
    <property type="molecule type" value="Genomic_DNA"/>
</dbReference>
<comment type="caution">
    <text evidence="2">The sequence shown here is derived from an EMBL/GenBank/DDBJ whole genome shotgun (WGS) entry which is preliminary data.</text>
</comment>
<organism evidence="2 3">
    <name type="scientific">Spartinivicinus marinus</name>
    <dbReference type="NCBI Taxonomy" id="2994442"/>
    <lineage>
        <taxon>Bacteria</taxon>
        <taxon>Pseudomonadati</taxon>
        <taxon>Pseudomonadota</taxon>
        <taxon>Gammaproteobacteria</taxon>
        <taxon>Oceanospirillales</taxon>
        <taxon>Zooshikellaceae</taxon>
        <taxon>Spartinivicinus</taxon>
    </lineage>
</organism>
<reference evidence="2 3" key="1">
    <citation type="submission" date="2020-07" db="EMBL/GenBank/DDBJ databases">
        <title>Endozoicomonas sp. nov., isolated from sediment.</title>
        <authorList>
            <person name="Gu T."/>
        </authorList>
    </citation>
    <scope>NUCLEOTIDE SEQUENCE [LARGE SCALE GENOMIC DNA]</scope>
    <source>
        <strain evidence="2 3">SM1973</strain>
    </source>
</reference>
<dbReference type="InterPro" id="IPR036779">
    <property type="entry name" value="LysM_dom_sf"/>
</dbReference>
<evidence type="ECO:0000313" key="2">
    <source>
        <dbReference type="EMBL" id="NYZ67834.1"/>
    </source>
</evidence>
<dbReference type="RefSeq" id="WP_180569857.1">
    <property type="nucleotide sequence ID" value="NZ_JACCKB010000030.1"/>
</dbReference>
<dbReference type="InterPro" id="IPR022260">
    <property type="entry name" value="Integr_conj_element_PilL"/>
</dbReference>
<dbReference type="Proteomes" id="UP000569732">
    <property type="component" value="Unassembled WGS sequence"/>
</dbReference>
<dbReference type="InterPro" id="IPR018392">
    <property type="entry name" value="LysM"/>
</dbReference>